<evidence type="ECO:0000259" key="3">
    <source>
        <dbReference type="PROSITE" id="PS50110"/>
    </source>
</evidence>
<reference evidence="6" key="1">
    <citation type="journal article" date="2019" name="Int. J. Syst. Evol. Microbiol.">
        <title>The Global Catalogue of Microorganisms (GCM) 10K type strain sequencing project: providing services to taxonomists for standard genome sequencing and annotation.</title>
        <authorList>
            <consortium name="The Broad Institute Genomics Platform"/>
            <consortium name="The Broad Institute Genome Sequencing Center for Infectious Disease"/>
            <person name="Wu L."/>
            <person name="Ma J."/>
        </authorList>
    </citation>
    <scope>NUCLEOTIDE SEQUENCE [LARGE SCALE GENOMIC DNA]</scope>
    <source>
        <strain evidence="6">JCM 17110</strain>
    </source>
</reference>
<evidence type="ECO:0000313" key="6">
    <source>
        <dbReference type="Proteomes" id="UP001500795"/>
    </source>
</evidence>
<accession>A0ABP6V3L1</accession>
<dbReference type="Pfam" id="PF00072">
    <property type="entry name" value="Response_reg"/>
    <property type="match status" value="1"/>
</dbReference>
<keyword evidence="1" id="KW-0902">Two-component regulatory system</keyword>
<dbReference type="Proteomes" id="UP001500795">
    <property type="component" value="Unassembled WGS sequence"/>
</dbReference>
<dbReference type="PANTHER" id="PTHR37299">
    <property type="entry name" value="TRANSCRIPTIONAL REGULATOR-RELATED"/>
    <property type="match status" value="1"/>
</dbReference>
<feature type="domain" description="HTH LytTR-type" evidence="4">
    <location>
        <begin position="134"/>
        <end position="235"/>
    </location>
</feature>
<feature type="modified residue" description="4-aspartylphosphate" evidence="2">
    <location>
        <position position="54"/>
    </location>
</feature>
<protein>
    <submittedName>
        <fullName evidence="5">Two-component system response regulator BtsR</fullName>
    </submittedName>
</protein>
<dbReference type="InterPro" id="IPR001789">
    <property type="entry name" value="Sig_transdc_resp-reg_receiver"/>
</dbReference>
<dbReference type="CDD" id="cd17532">
    <property type="entry name" value="REC_LytTR_AlgR-like"/>
    <property type="match status" value="1"/>
</dbReference>
<dbReference type="EMBL" id="BAABCX010000001">
    <property type="protein sequence ID" value="GAA3526553.1"/>
    <property type="molecule type" value="Genomic_DNA"/>
</dbReference>
<dbReference type="PANTHER" id="PTHR37299:SF1">
    <property type="entry name" value="STAGE 0 SPORULATION PROTEIN A HOMOLOG"/>
    <property type="match status" value="1"/>
</dbReference>
<comment type="caution">
    <text evidence="5">The sequence shown here is derived from an EMBL/GenBank/DDBJ whole genome shotgun (WGS) entry which is preliminary data.</text>
</comment>
<dbReference type="PROSITE" id="PS50110">
    <property type="entry name" value="RESPONSE_REGULATORY"/>
    <property type="match status" value="1"/>
</dbReference>
<dbReference type="PROSITE" id="PS50930">
    <property type="entry name" value="HTH_LYTTR"/>
    <property type="match status" value="1"/>
</dbReference>
<dbReference type="InterPro" id="IPR007492">
    <property type="entry name" value="LytTR_DNA-bd_dom"/>
</dbReference>
<sequence>MISALIVDDEPYARAELAELLRELGGVTVLAEAGNALEAMALLQQHRPEVVFLDIQMPKISGLELLSMLDPKQIPRVVFVTAHDEYAIQAFEDNAFDYLLKPVSKPRLQKTLDRLKQTLPPQDLGPVTPPLTTIPGYQQQRIRLVPLAEVEYIYSDLGGVHLVTREGEYHTQLTLKVLEQRTALLRVHRQYLVKADAIREITLRDNHSAELETQLGHTLPVSRRYLKTLKSRLGLQLP</sequence>
<gene>
    <name evidence="5" type="primary">btsR</name>
    <name evidence="5" type="ORF">GCM10022394_02070</name>
</gene>
<dbReference type="RefSeq" id="WP_344953794.1">
    <property type="nucleotide sequence ID" value="NZ_BAABCX010000001.1"/>
</dbReference>
<dbReference type="SUPFAM" id="SSF52172">
    <property type="entry name" value="CheY-like"/>
    <property type="match status" value="1"/>
</dbReference>
<dbReference type="InterPro" id="IPR011006">
    <property type="entry name" value="CheY-like_superfamily"/>
</dbReference>
<proteinExistence type="predicted"/>
<dbReference type="Pfam" id="PF04397">
    <property type="entry name" value="LytTR"/>
    <property type="match status" value="1"/>
</dbReference>
<dbReference type="SMART" id="SM00448">
    <property type="entry name" value="REC"/>
    <property type="match status" value="1"/>
</dbReference>
<evidence type="ECO:0000259" key="4">
    <source>
        <dbReference type="PROSITE" id="PS50930"/>
    </source>
</evidence>
<evidence type="ECO:0000256" key="1">
    <source>
        <dbReference type="ARBA" id="ARBA00023012"/>
    </source>
</evidence>
<evidence type="ECO:0000256" key="2">
    <source>
        <dbReference type="PROSITE-ProRule" id="PRU00169"/>
    </source>
</evidence>
<feature type="domain" description="Response regulatory" evidence="3">
    <location>
        <begin position="3"/>
        <end position="116"/>
    </location>
</feature>
<keyword evidence="2" id="KW-0597">Phosphoprotein</keyword>
<dbReference type="SMART" id="SM00850">
    <property type="entry name" value="LytTR"/>
    <property type="match status" value="1"/>
</dbReference>
<organism evidence="5 6">
    <name type="scientific">Zobellella aerophila</name>
    <dbReference type="NCBI Taxonomy" id="870480"/>
    <lineage>
        <taxon>Bacteria</taxon>
        <taxon>Pseudomonadati</taxon>
        <taxon>Pseudomonadota</taxon>
        <taxon>Gammaproteobacteria</taxon>
        <taxon>Aeromonadales</taxon>
        <taxon>Aeromonadaceae</taxon>
        <taxon>Zobellella</taxon>
    </lineage>
</organism>
<dbReference type="NCBIfam" id="NF008677">
    <property type="entry name" value="PRK11697.1"/>
    <property type="match status" value="1"/>
</dbReference>
<dbReference type="InterPro" id="IPR046947">
    <property type="entry name" value="LytR-like"/>
</dbReference>
<keyword evidence="6" id="KW-1185">Reference proteome</keyword>
<dbReference type="Gene3D" id="2.40.50.1020">
    <property type="entry name" value="LytTr DNA-binding domain"/>
    <property type="match status" value="1"/>
</dbReference>
<name>A0ABP6V3L1_9GAMM</name>
<dbReference type="Gene3D" id="3.40.50.2300">
    <property type="match status" value="1"/>
</dbReference>
<evidence type="ECO:0000313" key="5">
    <source>
        <dbReference type="EMBL" id="GAA3526553.1"/>
    </source>
</evidence>